<dbReference type="InterPro" id="IPR017946">
    <property type="entry name" value="PLC-like_Pdiesterase_TIM-brl"/>
</dbReference>
<keyword evidence="4" id="KW-1185">Reference proteome</keyword>
<dbReference type="InterPro" id="IPR051236">
    <property type="entry name" value="HAT_RTT109-like"/>
</dbReference>
<feature type="compositionally biased region" description="Polar residues" evidence="2">
    <location>
        <begin position="13"/>
        <end position="24"/>
    </location>
</feature>
<dbReference type="Gene3D" id="3.20.20.190">
    <property type="entry name" value="Phosphatidylinositol (PI) phosphodiesterase"/>
    <property type="match status" value="1"/>
</dbReference>
<protein>
    <recommendedName>
        <fullName evidence="1">Altered inheritance of mitochondria protein 6</fullName>
    </recommendedName>
</protein>
<dbReference type="PANTHER" id="PTHR31571">
    <property type="entry name" value="ALTERED INHERITANCE OF MITOCHONDRIA PROTEIN 6"/>
    <property type="match status" value="1"/>
</dbReference>
<evidence type="ECO:0000313" key="4">
    <source>
        <dbReference type="Proteomes" id="UP000599437"/>
    </source>
</evidence>
<proteinExistence type="predicted"/>
<gene>
    <name evidence="3" type="ORF">GCM10010346_21080</name>
</gene>
<dbReference type="PROSITE" id="PS51318">
    <property type="entry name" value="TAT"/>
    <property type="match status" value="1"/>
</dbReference>
<dbReference type="CDD" id="cd08577">
    <property type="entry name" value="PI-PLCc_GDPD_SF_unchar3"/>
    <property type="match status" value="1"/>
</dbReference>
<dbReference type="InterPro" id="IPR006311">
    <property type="entry name" value="TAT_signal"/>
</dbReference>
<reference evidence="4" key="1">
    <citation type="journal article" date="2019" name="Int. J. Syst. Evol. Microbiol.">
        <title>The Global Catalogue of Microorganisms (GCM) 10K type strain sequencing project: providing services to taxonomists for standard genome sequencing and annotation.</title>
        <authorList>
            <consortium name="The Broad Institute Genomics Platform"/>
            <consortium name="The Broad Institute Genome Sequencing Center for Infectious Disease"/>
            <person name="Wu L."/>
            <person name="Ma J."/>
        </authorList>
    </citation>
    <scope>NUCLEOTIDE SEQUENCE [LARGE SCALE GENOMIC DNA]</scope>
    <source>
        <strain evidence="4">JCM 4737</strain>
    </source>
</reference>
<dbReference type="InterPro" id="IPR039559">
    <property type="entry name" value="AIM6_PI-PLC-like_dom"/>
</dbReference>
<comment type="caution">
    <text evidence="3">The sequence shown here is derived from an EMBL/GenBank/DDBJ whole genome shotgun (WGS) entry which is preliminary data.</text>
</comment>
<name>A0ABQ3DNN7_9ACTN</name>
<sequence length="315" mass="34551">MTLPIDAPRSRYSPESPNAPYTSGGTMAVAAPTRRRVVTTFAAAFAGAVAVPAYAQAAERKPGPSPLRRAHAHNDYAHERPLHDALSHGFTSVEADIFLVEGQLLVAHDPVDLDPSRTLESLYLAPLAARIRANHGHVYRGYRRPVQLLVDIKNDGAAAYLELHRQLRRHRRMLSTYTHGHVRPGAVTAVVSGDRAARVPLEAQRVRHAFYDGRLDDLAAPSPAPASLIPLISSNWTHSFTWQGAGPFPPAERARLRAIVTDAHRGGRRVRFWATPDLPGPAREAVWTELLAAGVDHINTDDLAGLERFLRKHDA</sequence>
<feature type="region of interest" description="Disordered" evidence="2">
    <location>
        <begin position="1"/>
        <end position="24"/>
    </location>
</feature>
<organism evidence="3 4">
    <name type="scientific">Streptomyces chryseus</name>
    <dbReference type="NCBI Taxonomy" id="68186"/>
    <lineage>
        <taxon>Bacteria</taxon>
        <taxon>Bacillati</taxon>
        <taxon>Actinomycetota</taxon>
        <taxon>Actinomycetes</taxon>
        <taxon>Kitasatosporales</taxon>
        <taxon>Streptomycetaceae</taxon>
        <taxon>Streptomyces</taxon>
    </lineage>
</organism>
<dbReference type="EMBL" id="BMVO01000004">
    <property type="protein sequence ID" value="GHA97949.1"/>
    <property type="molecule type" value="Genomic_DNA"/>
</dbReference>
<dbReference type="SUPFAM" id="SSF51695">
    <property type="entry name" value="PLC-like phosphodiesterases"/>
    <property type="match status" value="1"/>
</dbReference>
<evidence type="ECO:0000313" key="3">
    <source>
        <dbReference type="EMBL" id="GHA97949.1"/>
    </source>
</evidence>
<dbReference type="Pfam" id="PF13653">
    <property type="entry name" value="GDPD_2"/>
    <property type="match status" value="1"/>
</dbReference>
<accession>A0ABQ3DNN7</accession>
<dbReference type="PANTHER" id="PTHR31571:SF1">
    <property type="entry name" value="ALTERED INHERITANCE OF MITOCHONDRIA PROTEIN 6"/>
    <property type="match status" value="1"/>
</dbReference>
<evidence type="ECO:0000256" key="1">
    <source>
        <dbReference type="ARBA" id="ARBA00014286"/>
    </source>
</evidence>
<evidence type="ECO:0000256" key="2">
    <source>
        <dbReference type="SAM" id="MobiDB-lite"/>
    </source>
</evidence>
<dbReference type="Proteomes" id="UP000599437">
    <property type="component" value="Unassembled WGS sequence"/>
</dbReference>